<dbReference type="PROSITE" id="PS50217">
    <property type="entry name" value="BZIP"/>
    <property type="match status" value="1"/>
</dbReference>
<feature type="compositionally biased region" description="Polar residues" evidence="2">
    <location>
        <begin position="95"/>
        <end position="105"/>
    </location>
</feature>
<dbReference type="EMBL" id="HBGT01007863">
    <property type="protein sequence ID" value="CAD9397656.1"/>
    <property type="molecule type" value="Transcribed_RNA"/>
</dbReference>
<dbReference type="CDD" id="cd00130">
    <property type="entry name" value="PAS"/>
    <property type="match status" value="1"/>
</dbReference>
<evidence type="ECO:0000256" key="1">
    <source>
        <dbReference type="SAM" id="Coils"/>
    </source>
</evidence>
<dbReference type="GO" id="GO:0003700">
    <property type="term" value="F:DNA-binding transcription factor activity"/>
    <property type="evidence" value="ECO:0007669"/>
    <property type="project" value="InterPro"/>
</dbReference>
<dbReference type="Gene3D" id="3.30.450.20">
    <property type="entry name" value="PAS domain"/>
    <property type="match status" value="1"/>
</dbReference>
<evidence type="ECO:0000259" key="3">
    <source>
        <dbReference type="PROSITE" id="PS50217"/>
    </source>
</evidence>
<feature type="coiled-coil region" evidence="1">
    <location>
        <begin position="139"/>
        <end position="166"/>
    </location>
</feature>
<reference evidence="4" key="1">
    <citation type="submission" date="2021-01" db="EMBL/GenBank/DDBJ databases">
        <authorList>
            <person name="Corre E."/>
            <person name="Pelletier E."/>
            <person name="Niang G."/>
            <person name="Scheremetjew M."/>
            <person name="Finn R."/>
            <person name="Kale V."/>
            <person name="Holt S."/>
            <person name="Cochrane G."/>
            <person name="Meng A."/>
            <person name="Brown T."/>
            <person name="Cohen L."/>
        </authorList>
    </citation>
    <scope>NUCLEOTIDE SEQUENCE</scope>
    <source>
        <strain evidence="4">RCC1693</strain>
    </source>
</reference>
<proteinExistence type="predicted"/>
<feature type="compositionally biased region" description="Basic residues" evidence="2">
    <location>
        <begin position="122"/>
        <end position="136"/>
    </location>
</feature>
<dbReference type="CDD" id="cd14809">
    <property type="entry name" value="bZIP_AUREO-like"/>
    <property type="match status" value="1"/>
</dbReference>
<dbReference type="SUPFAM" id="SSF57959">
    <property type="entry name" value="Leucine zipper domain"/>
    <property type="match status" value="1"/>
</dbReference>
<accession>A0A7S2FIQ7</accession>
<evidence type="ECO:0000256" key="2">
    <source>
        <dbReference type="SAM" id="MobiDB-lite"/>
    </source>
</evidence>
<organism evidence="4">
    <name type="scientific">Florenciella parvula</name>
    <dbReference type="NCBI Taxonomy" id="236787"/>
    <lineage>
        <taxon>Eukaryota</taxon>
        <taxon>Sar</taxon>
        <taxon>Stramenopiles</taxon>
        <taxon>Ochrophyta</taxon>
        <taxon>Dictyochophyceae</taxon>
        <taxon>Florenciellales</taxon>
        <taxon>Florenciella</taxon>
    </lineage>
</organism>
<dbReference type="Gene3D" id="1.20.5.170">
    <property type="match status" value="1"/>
</dbReference>
<gene>
    <name evidence="4" type="ORF">FPAR1323_LOCUS4255</name>
</gene>
<evidence type="ECO:0000313" key="4">
    <source>
        <dbReference type="EMBL" id="CAD9397656.1"/>
    </source>
</evidence>
<dbReference type="SUPFAM" id="SSF55785">
    <property type="entry name" value="PYP-like sensor domain (PAS domain)"/>
    <property type="match status" value="1"/>
</dbReference>
<dbReference type="InterPro" id="IPR046347">
    <property type="entry name" value="bZIP_sf"/>
</dbReference>
<dbReference type="AlphaFoldDB" id="A0A7S2FIQ7"/>
<dbReference type="InterPro" id="IPR000014">
    <property type="entry name" value="PAS"/>
</dbReference>
<sequence length="471" mass="51788">MASQESSDFRGLVDCLFFPENVFDSIGSSSASTTPSAAGAPASSSFASAGASAPASRRAAARGGARPGADAPSSKRQRTEKVGAGAASDTRTDNETSSNHSTSSDAGGDSDNPDEREENRKERNRRHARETRLRKKNYMHSLQQQLEAMTEERNLLEKEIQEKMNAECGQHSRWVKTVRCALALRAAGCPDVDQWRKFVDEEIVLVHPITPYRSFRTGDVVSNRCVLMGIPDIIQDASSLLVSLAALCKTGVHDAERKIKVQVRFAIDDEALHFSEEGLMCPFEMKTVNLEALGLRTEVSKNGCLRAQFNEEGRLKHLELCFDPISFWRQMQQANTGSQISSIDDLLLAPNTLEQALSHSKEARVVTEAARPFRITHVNSAWTDLCGFTQEEACGQTLRCLQGEDTDGNTVAQLVEDCNDGKATSMEVTNYDKEGKKFRNFLQVYPLTSEKSSSGEISHMLGVLKPLGPKH</sequence>
<dbReference type="Pfam" id="PF13426">
    <property type="entry name" value="PAS_9"/>
    <property type="match status" value="1"/>
</dbReference>
<dbReference type="InterPro" id="IPR035965">
    <property type="entry name" value="PAS-like_dom_sf"/>
</dbReference>
<dbReference type="SMART" id="SM00338">
    <property type="entry name" value="BRLZ"/>
    <property type="match status" value="1"/>
</dbReference>
<dbReference type="InterPro" id="IPR004827">
    <property type="entry name" value="bZIP"/>
</dbReference>
<feature type="domain" description="BZIP" evidence="3">
    <location>
        <begin position="114"/>
        <end position="162"/>
    </location>
</feature>
<keyword evidence="1" id="KW-0175">Coiled coil</keyword>
<feature type="compositionally biased region" description="Low complexity" evidence="2">
    <location>
        <begin position="27"/>
        <end position="74"/>
    </location>
</feature>
<name>A0A7S2FIQ7_9STRA</name>
<feature type="region of interest" description="Disordered" evidence="2">
    <location>
        <begin position="24"/>
        <end position="136"/>
    </location>
</feature>
<protein>
    <recommendedName>
        <fullName evidence="3">BZIP domain-containing protein</fullName>
    </recommendedName>
</protein>